<evidence type="ECO:0000256" key="4">
    <source>
        <dbReference type="ARBA" id="ARBA00023033"/>
    </source>
</evidence>
<organism evidence="6 7">
    <name type="scientific">Neohortaea acidophila</name>
    <dbReference type="NCBI Taxonomy" id="245834"/>
    <lineage>
        <taxon>Eukaryota</taxon>
        <taxon>Fungi</taxon>
        <taxon>Dikarya</taxon>
        <taxon>Ascomycota</taxon>
        <taxon>Pezizomycotina</taxon>
        <taxon>Dothideomycetes</taxon>
        <taxon>Dothideomycetidae</taxon>
        <taxon>Mycosphaerellales</taxon>
        <taxon>Teratosphaeriaceae</taxon>
        <taxon>Neohortaea</taxon>
    </lineage>
</organism>
<evidence type="ECO:0000256" key="1">
    <source>
        <dbReference type="ARBA" id="ARBA00022630"/>
    </source>
</evidence>
<feature type="domain" description="FAD-binding" evidence="5">
    <location>
        <begin position="13"/>
        <end position="358"/>
    </location>
</feature>
<dbReference type="PRINTS" id="PR00420">
    <property type="entry name" value="RNGMNOXGNASE"/>
</dbReference>
<evidence type="ECO:0000256" key="3">
    <source>
        <dbReference type="ARBA" id="ARBA00023002"/>
    </source>
</evidence>
<sequence length="390" mass="43234">MATNYDDQPNPAIAILGGGPSGLLLARYLTIHAPNITYKVFEKGPRNNCDATQHGTCDMHPALGIQAIKEANLYPEFEAVACFDTQSMGMFDHTGAVITKNELQTPQVDVVALREMLVRSVPEERVEWGCEVASVRKDDASGDVVIRFKDGREERGFKLVVGADGTFSKARHLVTPATPHYFNITYLRTSISPASRFWSTAVGSVASNTYVGFGLRKQLLAQKNLCTHSYTVYAGIMLPETWADARINNPDAFREYLLKEQFGRWGSRGVNFLRYSDGPFSIWRHYVMSPSSLSWTSVPGVALVGDAAHPTLPWPSESLSNVLFDSLELGREIAKFGHEGLDNAVREYERKMFPRRKALSEKCQRLGEFLFDKDAEAICEVLLAAGGEGL</sequence>
<dbReference type="PANTHER" id="PTHR46972:SF1">
    <property type="entry name" value="FAD DEPENDENT OXIDOREDUCTASE DOMAIN-CONTAINING PROTEIN"/>
    <property type="match status" value="1"/>
</dbReference>
<keyword evidence="4" id="KW-0503">Monooxygenase</keyword>
<dbReference type="EMBL" id="MU001634">
    <property type="protein sequence ID" value="KAF2484671.1"/>
    <property type="molecule type" value="Genomic_DNA"/>
</dbReference>
<keyword evidence="7" id="KW-1185">Reference proteome</keyword>
<reference evidence="6" key="1">
    <citation type="journal article" date="2020" name="Stud. Mycol.">
        <title>101 Dothideomycetes genomes: a test case for predicting lifestyles and emergence of pathogens.</title>
        <authorList>
            <person name="Haridas S."/>
            <person name="Albert R."/>
            <person name="Binder M."/>
            <person name="Bloem J."/>
            <person name="Labutti K."/>
            <person name="Salamov A."/>
            <person name="Andreopoulos B."/>
            <person name="Baker S."/>
            <person name="Barry K."/>
            <person name="Bills G."/>
            <person name="Bluhm B."/>
            <person name="Cannon C."/>
            <person name="Castanera R."/>
            <person name="Culley D."/>
            <person name="Daum C."/>
            <person name="Ezra D."/>
            <person name="Gonzalez J."/>
            <person name="Henrissat B."/>
            <person name="Kuo A."/>
            <person name="Liang C."/>
            <person name="Lipzen A."/>
            <person name="Lutzoni F."/>
            <person name="Magnuson J."/>
            <person name="Mondo S."/>
            <person name="Nolan M."/>
            <person name="Ohm R."/>
            <person name="Pangilinan J."/>
            <person name="Park H.-J."/>
            <person name="Ramirez L."/>
            <person name="Alfaro M."/>
            <person name="Sun H."/>
            <person name="Tritt A."/>
            <person name="Yoshinaga Y."/>
            <person name="Zwiers L.-H."/>
            <person name="Turgeon B."/>
            <person name="Goodwin S."/>
            <person name="Spatafora J."/>
            <person name="Crous P."/>
            <person name="Grigoriev I."/>
        </authorList>
    </citation>
    <scope>NUCLEOTIDE SEQUENCE</scope>
    <source>
        <strain evidence="6">CBS 113389</strain>
    </source>
</reference>
<dbReference type="PANTHER" id="PTHR46972">
    <property type="entry name" value="MONOOXYGENASE ASQM-RELATED"/>
    <property type="match status" value="1"/>
</dbReference>
<dbReference type="GO" id="GO:0004497">
    <property type="term" value="F:monooxygenase activity"/>
    <property type="evidence" value="ECO:0007669"/>
    <property type="project" value="UniProtKB-KW"/>
</dbReference>
<dbReference type="Gene3D" id="3.50.50.60">
    <property type="entry name" value="FAD/NAD(P)-binding domain"/>
    <property type="match status" value="1"/>
</dbReference>
<gene>
    <name evidence="6" type="ORF">BDY17DRAFT_309850</name>
</gene>
<dbReference type="RefSeq" id="XP_033591240.1">
    <property type="nucleotide sequence ID" value="XM_033735375.1"/>
</dbReference>
<evidence type="ECO:0000313" key="6">
    <source>
        <dbReference type="EMBL" id="KAF2484671.1"/>
    </source>
</evidence>
<dbReference type="InterPro" id="IPR036188">
    <property type="entry name" value="FAD/NAD-bd_sf"/>
</dbReference>
<evidence type="ECO:0000313" key="7">
    <source>
        <dbReference type="Proteomes" id="UP000799767"/>
    </source>
</evidence>
<dbReference type="GO" id="GO:0071949">
    <property type="term" value="F:FAD binding"/>
    <property type="evidence" value="ECO:0007669"/>
    <property type="project" value="InterPro"/>
</dbReference>
<dbReference type="Pfam" id="PF01494">
    <property type="entry name" value="FAD_binding_3"/>
    <property type="match status" value="1"/>
</dbReference>
<evidence type="ECO:0000259" key="5">
    <source>
        <dbReference type="Pfam" id="PF01494"/>
    </source>
</evidence>
<dbReference type="InterPro" id="IPR002938">
    <property type="entry name" value="FAD-bd"/>
</dbReference>
<dbReference type="GeneID" id="54476377"/>
<dbReference type="AlphaFoldDB" id="A0A6A6PY34"/>
<dbReference type="SUPFAM" id="SSF51905">
    <property type="entry name" value="FAD/NAD(P)-binding domain"/>
    <property type="match status" value="1"/>
</dbReference>
<keyword evidence="2" id="KW-0274">FAD</keyword>
<accession>A0A6A6PY34</accession>
<proteinExistence type="predicted"/>
<name>A0A6A6PY34_9PEZI</name>
<keyword evidence="1" id="KW-0285">Flavoprotein</keyword>
<dbReference type="Proteomes" id="UP000799767">
    <property type="component" value="Unassembled WGS sequence"/>
</dbReference>
<keyword evidence="3" id="KW-0560">Oxidoreductase</keyword>
<dbReference type="OrthoDB" id="655030at2759"/>
<protein>
    <recommendedName>
        <fullName evidence="5">FAD-binding domain-containing protein</fullName>
    </recommendedName>
</protein>
<evidence type="ECO:0000256" key="2">
    <source>
        <dbReference type="ARBA" id="ARBA00022827"/>
    </source>
</evidence>